<feature type="coiled-coil region" evidence="7">
    <location>
        <begin position="88"/>
        <end position="118"/>
    </location>
</feature>
<feature type="domain" description="Heat-inducible transcription repressor HrcA C-terminal" evidence="8">
    <location>
        <begin position="115"/>
        <end position="335"/>
    </location>
</feature>
<comment type="function">
    <text evidence="5 6">Negative regulator of class I heat shock genes (grpE-dnaK-dnaJ and groELS operons). Prevents heat-shock induction of these operons.</text>
</comment>
<dbReference type="Gene3D" id="3.30.390.60">
    <property type="entry name" value="Heat-inducible transcription repressor hrca homolog, domain 3"/>
    <property type="match status" value="1"/>
</dbReference>
<gene>
    <name evidence="6 9" type="primary">hrcA</name>
    <name evidence="9" type="ORF">IAB04_04510</name>
</gene>
<dbReference type="InterPro" id="IPR036388">
    <property type="entry name" value="WH-like_DNA-bd_sf"/>
</dbReference>
<dbReference type="PANTHER" id="PTHR34824:SF1">
    <property type="entry name" value="HEAT-INDUCIBLE TRANSCRIPTION REPRESSOR HRCA"/>
    <property type="match status" value="1"/>
</dbReference>
<dbReference type="GO" id="GO:0045892">
    <property type="term" value="P:negative regulation of DNA-templated transcription"/>
    <property type="evidence" value="ECO:0007669"/>
    <property type="project" value="UniProtKB-UniRule"/>
</dbReference>
<dbReference type="InterPro" id="IPR023120">
    <property type="entry name" value="WHTH_transcript_rep_HrcA_IDD"/>
</dbReference>
<accession>A0A9D1LVC1</accession>
<evidence type="ECO:0000256" key="7">
    <source>
        <dbReference type="SAM" id="Coils"/>
    </source>
</evidence>
<dbReference type="AlphaFoldDB" id="A0A9D1LVC1"/>
<dbReference type="Gene3D" id="3.30.450.40">
    <property type="match status" value="1"/>
</dbReference>
<organism evidence="9 10">
    <name type="scientific">Candidatus Avimonoglobus intestinipullorum</name>
    <dbReference type="NCBI Taxonomy" id="2840699"/>
    <lineage>
        <taxon>Bacteria</taxon>
        <taxon>Bacillati</taxon>
        <taxon>Bacillota</taxon>
        <taxon>Clostridia</taxon>
        <taxon>Eubacteriales</taxon>
        <taxon>Candidatus Avimonoglobus</taxon>
    </lineage>
</organism>
<dbReference type="InterPro" id="IPR029016">
    <property type="entry name" value="GAF-like_dom_sf"/>
</dbReference>
<dbReference type="InterPro" id="IPR002571">
    <property type="entry name" value="HrcA"/>
</dbReference>
<keyword evidence="7" id="KW-0175">Coiled coil</keyword>
<dbReference type="SUPFAM" id="SSF55781">
    <property type="entry name" value="GAF domain-like"/>
    <property type="match status" value="1"/>
</dbReference>
<evidence type="ECO:0000313" key="9">
    <source>
        <dbReference type="EMBL" id="HIU48602.1"/>
    </source>
</evidence>
<reference evidence="9" key="1">
    <citation type="submission" date="2020-10" db="EMBL/GenBank/DDBJ databases">
        <authorList>
            <person name="Gilroy R."/>
        </authorList>
    </citation>
    <scope>NUCLEOTIDE SEQUENCE</scope>
    <source>
        <strain evidence="9">ChiSjej4B22-9803</strain>
    </source>
</reference>
<evidence type="ECO:0000256" key="2">
    <source>
        <dbReference type="ARBA" id="ARBA00023015"/>
    </source>
</evidence>
<comment type="similarity">
    <text evidence="6">Belongs to the HrcA family.</text>
</comment>
<dbReference type="InterPro" id="IPR021153">
    <property type="entry name" value="HrcA_C"/>
</dbReference>
<dbReference type="NCBIfam" id="TIGR00331">
    <property type="entry name" value="hrcA"/>
    <property type="match status" value="1"/>
</dbReference>
<keyword evidence="3 6" id="KW-0346">Stress response</keyword>
<evidence type="ECO:0000256" key="3">
    <source>
        <dbReference type="ARBA" id="ARBA00023016"/>
    </source>
</evidence>
<dbReference type="InterPro" id="IPR036390">
    <property type="entry name" value="WH_DNA-bd_sf"/>
</dbReference>
<dbReference type="Gene3D" id="1.10.10.10">
    <property type="entry name" value="Winged helix-like DNA-binding domain superfamily/Winged helix DNA-binding domain"/>
    <property type="match status" value="1"/>
</dbReference>
<proteinExistence type="inferred from homology"/>
<dbReference type="Proteomes" id="UP000824111">
    <property type="component" value="Unassembled WGS sequence"/>
</dbReference>
<sequence length="359" mass="39993">MFLFEVAEMELNERKKLILKAIIDEYMGTAEPVGSRAISKREELGLSSATIRNEMADLEEMGYLVQPHTSAGRIPSDMGYRFYVNSLMSRYQMSVEAVERLRAEMEQKVTQLEMLIKKASVITTLLTNYTTVISTPDLNGAEIKKVDLVSLGGGVVMIVIITKAGAIKNKVVSMGVDEGIVTELSEILNRALSGLMAQDITFAKIQEMQKEIEQRLDLTPKILVNILNFVYEAIEALDETEIYIENTKSILRYPEYSNVEKAQKLLTLLEDEKNLKQMIASDDGKSGVHIKIGKENQFEELADCSLVTVDYSINGKSAGKLGVIGPKRMDYAKVVASLDCISNHIDKILYQLYIGEGEG</sequence>
<dbReference type="FunFam" id="1.10.10.10:FF:000049">
    <property type="entry name" value="Heat-inducible transcription repressor HrcA"/>
    <property type="match status" value="1"/>
</dbReference>
<dbReference type="PANTHER" id="PTHR34824">
    <property type="entry name" value="HEAT-INDUCIBLE TRANSCRIPTION REPRESSOR HRCA"/>
    <property type="match status" value="1"/>
</dbReference>
<keyword evidence="2 6" id="KW-0805">Transcription regulation</keyword>
<evidence type="ECO:0000259" key="8">
    <source>
        <dbReference type="Pfam" id="PF01628"/>
    </source>
</evidence>
<dbReference type="EMBL" id="DVND01000120">
    <property type="protein sequence ID" value="HIU48602.1"/>
    <property type="molecule type" value="Genomic_DNA"/>
</dbReference>
<dbReference type="PIRSF" id="PIRSF005485">
    <property type="entry name" value="HrcA"/>
    <property type="match status" value="1"/>
</dbReference>
<evidence type="ECO:0000256" key="1">
    <source>
        <dbReference type="ARBA" id="ARBA00022491"/>
    </source>
</evidence>
<name>A0A9D1LVC1_9FIRM</name>
<evidence type="ECO:0000313" key="10">
    <source>
        <dbReference type="Proteomes" id="UP000824111"/>
    </source>
</evidence>
<keyword evidence="1 6" id="KW-0678">Repressor</keyword>
<protein>
    <recommendedName>
        <fullName evidence="6">Heat-inducible transcription repressor HrcA</fullName>
    </recommendedName>
</protein>
<keyword evidence="4 6" id="KW-0804">Transcription</keyword>
<evidence type="ECO:0000256" key="4">
    <source>
        <dbReference type="ARBA" id="ARBA00023163"/>
    </source>
</evidence>
<comment type="caution">
    <text evidence="9">The sequence shown here is derived from an EMBL/GenBank/DDBJ whole genome shotgun (WGS) entry which is preliminary data.</text>
</comment>
<dbReference type="Pfam" id="PF01628">
    <property type="entry name" value="HrcA"/>
    <property type="match status" value="1"/>
</dbReference>
<dbReference type="HAMAP" id="MF_00081">
    <property type="entry name" value="HrcA"/>
    <property type="match status" value="1"/>
</dbReference>
<dbReference type="GO" id="GO:0003677">
    <property type="term" value="F:DNA binding"/>
    <property type="evidence" value="ECO:0007669"/>
    <property type="project" value="InterPro"/>
</dbReference>
<reference evidence="9" key="2">
    <citation type="journal article" date="2021" name="PeerJ">
        <title>Extensive microbial diversity within the chicken gut microbiome revealed by metagenomics and culture.</title>
        <authorList>
            <person name="Gilroy R."/>
            <person name="Ravi A."/>
            <person name="Getino M."/>
            <person name="Pursley I."/>
            <person name="Horton D.L."/>
            <person name="Alikhan N.F."/>
            <person name="Baker D."/>
            <person name="Gharbi K."/>
            <person name="Hall N."/>
            <person name="Watson M."/>
            <person name="Adriaenssens E.M."/>
            <person name="Foster-Nyarko E."/>
            <person name="Jarju S."/>
            <person name="Secka A."/>
            <person name="Antonio M."/>
            <person name="Oren A."/>
            <person name="Chaudhuri R.R."/>
            <person name="La Ragione R."/>
            <person name="Hildebrand F."/>
            <person name="Pallen M.J."/>
        </authorList>
    </citation>
    <scope>NUCLEOTIDE SEQUENCE</scope>
    <source>
        <strain evidence="9">ChiSjej4B22-9803</strain>
    </source>
</reference>
<evidence type="ECO:0000256" key="5">
    <source>
        <dbReference type="ARBA" id="ARBA00055319"/>
    </source>
</evidence>
<evidence type="ECO:0000256" key="6">
    <source>
        <dbReference type="HAMAP-Rule" id="MF_00081"/>
    </source>
</evidence>
<dbReference type="SUPFAM" id="SSF46785">
    <property type="entry name" value="Winged helix' DNA-binding domain"/>
    <property type="match status" value="1"/>
</dbReference>